<feature type="binding site" evidence="5">
    <location>
        <position position="186"/>
    </location>
    <ligand>
        <name>(2E)-4-hydroxy-3-methylbut-2-enyl diphosphate</name>
        <dbReference type="ChEBI" id="CHEBI:128753"/>
    </ligand>
</feature>
<feature type="binding site" evidence="5">
    <location>
        <position position="268"/>
    </location>
    <ligand>
        <name>isopentenyl diphosphate</name>
        <dbReference type="ChEBI" id="CHEBI:128769"/>
    </ligand>
</feature>
<feature type="binding site" evidence="5">
    <location>
        <position position="269"/>
    </location>
    <ligand>
        <name>(2E)-4-hydroxy-3-methylbut-2-enyl diphosphate</name>
        <dbReference type="ChEBI" id="CHEBI:128753"/>
    </ligand>
</feature>
<feature type="binding site" evidence="5">
    <location>
        <position position="59"/>
    </location>
    <ligand>
        <name>dimethylallyl diphosphate</name>
        <dbReference type="ChEBI" id="CHEBI:57623"/>
    </ligand>
</feature>
<feature type="binding site" evidence="5">
    <location>
        <position position="269"/>
    </location>
    <ligand>
        <name>dimethylallyl diphosphate</name>
        <dbReference type="ChEBI" id="CHEBI:57623"/>
    </ligand>
</feature>
<dbReference type="PANTHER" id="PTHR30426">
    <property type="entry name" value="4-HYDROXY-3-METHYLBUT-2-ENYL DIPHOSPHATE REDUCTASE"/>
    <property type="match status" value="1"/>
</dbReference>
<evidence type="ECO:0000256" key="3">
    <source>
        <dbReference type="ARBA" id="ARBA00023004"/>
    </source>
</evidence>
<comment type="pathway">
    <text evidence="5">Isoprenoid biosynthesis; isopentenyl diphosphate biosynthesis via DXP pathway; isopentenyl diphosphate from 1-deoxy-D-xylulose 5-phosphate: step 6/6.</text>
</comment>
<evidence type="ECO:0000256" key="5">
    <source>
        <dbReference type="HAMAP-Rule" id="MF_00191"/>
    </source>
</evidence>
<evidence type="ECO:0000313" key="7">
    <source>
        <dbReference type="Proteomes" id="UP000004162"/>
    </source>
</evidence>
<feature type="binding site" evidence="5">
    <location>
        <position position="268"/>
    </location>
    <ligand>
        <name>dimethylallyl diphosphate</name>
        <dbReference type="ChEBI" id="CHEBI:57623"/>
    </ligand>
</feature>
<dbReference type="Proteomes" id="UP000004162">
    <property type="component" value="Unassembled WGS sequence"/>
</dbReference>
<comment type="function">
    <text evidence="5">Catalyzes the conversion of 1-hydroxy-2-methyl-2-(E)-butenyl 4-diphosphate (HMBPP) into a mixture of isopentenyl diphosphate (IPP) and dimethylallyl diphosphate (DMAPP). Acts in the terminal step of the DOXP/MEP pathway for isoprenoid precursor biosynthesis.</text>
</comment>
<feature type="binding site" evidence="5">
    <location>
        <position position="59"/>
    </location>
    <ligand>
        <name>isopentenyl diphosphate</name>
        <dbReference type="ChEBI" id="CHEBI:128769"/>
    </ligand>
</feature>
<dbReference type="Pfam" id="PF02401">
    <property type="entry name" value="LYTB"/>
    <property type="match status" value="1"/>
</dbReference>
<dbReference type="HAMAP" id="MF_00191">
    <property type="entry name" value="IspH"/>
    <property type="match status" value="1"/>
</dbReference>
<proteinExistence type="inferred from homology"/>
<evidence type="ECO:0000256" key="4">
    <source>
        <dbReference type="ARBA" id="ARBA00023014"/>
    </source>
</evidence>
<feature type="binding site" evidence="5">
    <location>
        <position position="317"/>
    </location>
    <ligand>
        <name>(2E)-4-hydroxy-3-methylbut-2-enyl diphosphate</name>
        <dbReference type="ChEBI" id="CHEBI:128753"/>
    </ligand>
</feature>
<name>Q0YRX2_9CHLB</name>
<feature type="binding site" evidence="5">
    <location>
        <position position="317"/>
    </location>
    <ligand>
        <name>dimethylallyl diphosphate</name>
        <dbReference type="ChEBI" id="CHEBI:57623"/>
    </ligand>
</feature>
<dbReference type="GO" id="GO:0051745">
    <property type="term" value="F:4-hydroxy-3-methylbut-2-enyl diphosphate reductase activity"/>
    <property type="evidence" value="ECO:0007669"/>
    <property type="project" value="UniProtKB-UniRule"/>
</dbReference>
<dbReference type="Gene3D" id="3.40.50.11270">
    <property type="match status" value="1"/>
</dbReference>
<reference evidence="6 7" key="2">
    <citation type="submission" date="2006-07" db="EMBL/GenBank/DDBJ databases">
        <title>Sequencing of the draft genome and assembly of Chlorobium ferroxidans DSM 13031.</title>
        <authorList>
            <consortium name="US DOE Joint Genome Institute (JGI-PGF)"/>
            <person name="Copeland A."/>
            <person name="Lucas S."/>
            <person name="Lapidus A."/>
            <person name="Barry K."/>
            <person name="Glavina del Rio T."/>
            <person name="Dalin E."/>
            <person name="Tice H."/>
            <person name="Bruce D."/>
            <person name="Pitluck S."/>
            <person name="Richardson P."/>
        </authorList>
    </citation>
    <scope>NUCLEOTIDE SEQUENCE [LARGE SCALE GENOMIC DNA]</scope>
    <source>
        <strain evidence="6 7">DSM 13031</strain>
    </source>
</reference>
<keyword evidence="2 5" id="KW-0479">Metal-binding</keyword>
<dbReference type="NCBIfam" id="NF002187">
    <property type="entry name" value="PRK01045.1-1"/>
    <property type="match status" value="1"/>
</dbReference>
<comment type="caution">
    <text evidence="6">The sequence shown here is derived from an EMBL/GenBank/DDBJ whole genome shotgun (WGS) entry which is preliminary data.</text>
</comment>
<dbReference type="Gene3D" id="3.40.1010.20">
    <property type="entry name" value="4-hydroxy-3-methylbut-2-enyl diphosphate reductase, catalytic domain"/>
    <property type="match status" value="2"/>
</dbReference>
<evidence type="ECO:0000256" key="1">
    <source>
        <dbReference type="ARBA" id="ARBA00022485"/>
    </source>
</evidence>
<dbReference type="InterPro" id="IPR003451">
    <property type="entry name" value="LytB/IspH"/>
</dbReference>
<sequence>MPSQLLLLTFPIDLNLYSVKVNLDRTSSGFCIGVQGTIHVAEEKLQDPQGLFSLGDVVHNEAEVKRLEALGLVTIDEAAFRELKNAKVLIRAHGEPPSTYKIAEANNLEVTDTTCPVVSRLQRTTRALHELGYQIIIYGKPTHPEVIGINGQCANSAIIIKHADLSDPEETKALDAAKKTALISQTTMDVPGFYELKRNLEARFSPDSPSEWMAIRDIDITAEMTGVRPMPRHIFKDTICRQVSSRNQKLHDFALANEVIIFVAGKKSSNGQVLYNICRDANPRSYFIEDVEEIQPEWLLSLNGSGVASAGICGATSTPMWLLEKVANYIESNFS</sequence>
<feature type="binding site" evidence="5">
    <location>
        <position position="270"/>
    </location>
    <ligand>
        <name>dimethylallyl diphosphate</name>
        <dbReference type="ChEBI" id="CHEBI:57623"/>
    </ligand>
</feature>
<protein>
    <recommendedName>
        <fullName evidence="5">4-hydroxy-3-methylbut-2-enyl diphosphate reductase</fullName>
        <shortName evidence="5">HMBPP reductase</shortName>
        <ecNumber evidence="5">1.17.7.4</ecNumber>
    </recommendedName>
</protein>
<dbReference type="GO" id="GO:0019288">
    <property type="term" value="P:isopentenyl diphosphate biosynthetic process, methylerythritol 4-phosphate pathway"/>
    <property type="evidence" value="ECO:0007669"/>
    <property type="project" value="UniProtKB-UniRule"/>
</dbReference>
<feature type="binding site" evidence="5">
    <location>
        <position position="240"/>
    </location>
    <ligand>
        <name>[4Fe-4S] cluster</name>
        <dbReference type="ChEBI" id="CHEBI:49883"/>
    </ligand>
</feature>
<dbReference type="EMBL" id="AASE01000008">
    <property type="protein sequence ID" value="EAT59016.1"/>
    <property type="molecule type" value="Genomic_DNA"/>
</dbReference>
<keyword evidence="1 5" id="KW-0004">4Fe-4S</keyword>
<keyword evidence="5 6" id="KW-0560">Oxidoreductase</keyword>
<dbReference type="AlphaFoldDB" id="Q0YRX2"/>
<dbReference type="GO" id="GO:0016114">
    <property type="term" value="P:terpenoid biosynthetic process"/>
    <property type="evidence" value="ECO:0007669"/>
    <property type="project" value="UniProtKB-UniRule"/>
</dbReference>
<dbReference type="GO" id="GO:0046872">
    <property type="term" value="F:metal ion binding"/>
    <property type="evidence" value="ECO:0007669"/>
    <property type="project" value="UniProtKB-KW"/>
</dbReference>
<organism evidence="6 7">
    <name type="scientific">Chlorobium ferrooxidans DSM 13031</name>
    <dbReference type="NCBI Taxonomy" id="377431"/>
    <lineage>
        <taxon>Bacteria</taxon>
        <taxon>Pseudomonadati</taxon>
        <taxon>Chlorobiota</taxon>
        <taxon>Chlorobiia</taxon>
        <taxon>Chlorobiales</taxon>
        <taxon>Chlorobiaceae</taxon>
        <taxon>Chlorobium/Pelodictyon group</taxon>
        <taxon>Chlorobium</taxon>
    </lineage>
</organism>
<keyword evidence="4 5" id="KW-0411">Iron-sulfur</keyword>
<dbReference type="GO" id="GO:0051539">
    <property type="term" value="F:4 iron, 4 sulfur cluster binding"/>
    <property type="evidence" value="ECO:0007669"/>
    <property type="project" value="UniProtKB-UniRule"/>
</dbReference>
<evidence type="ECO:0000313" key="6">
    <source>
        <dbReference type="EMBL" id="EAT59016.1"/>
    </source>
</evidence>
<dbReference type="CDD" id="cd13944">
    <property type="entry name" value="lytB_ispH"/>
    <property type="match status" value="1"/>
</dbReference>
<dbReference type="PANTHER" id="PTHR30426:SF0">
    <property type="entry name" value="4-HYDROXY-3-METHYLBUT-2-ENYL DIPHOSPHATE REDUCTASE"/>
    <property type="match status" value="1"/>
</dbReference>
<gene>
    <name evidence="5" type="primary">ispH</name>
    <name evidence="6" type="ORF">CferDRAFT_1015</name>
</gene>
<evidence type="ECO:0000256" key="2">
    <source>
        <dbReference type="ARBA" id="ARBA00022723"/>
    </source>
</evidence>
<feature type="binding site" evidence="5">
    <location>
        <position position="93"/>
    </location>
    <ligand>
        <name>isopentenyl diphosphate</name>
        <dbReference type="ChEBI" id="CHEBI:128769"/>
    </ligand>
</feature>
<keyword evidence="5" id="KW-0414">Isoprene biosynthesis</keyword>
<feature type="active site" description="Proton donor" evidence="5">
    <location>
        <position position="145"/>
    </location>
</feature>
<feature type="binding site" evidence="5">
    <location>
        <position position="270"/>
    </location>
    <ligand>
        <name>(2E)-4-hydroxy-3-methylbut-2-enyl diphosphate</name>
        <dbReference type="ChEBI" id="CHEBI:128753"/>
    </ligand>
</feature>
<dbReference type="EC" id="1.17.7.4" evidence="5"/>
<dbReference type="UniPathway" id="UPA00059">
    <property type="reaction ID" value="UER00105"/>
</dbReference>
<comment type="similarity">
    <text evidence="5">Belongs to the IspH family.</text>
</comment>
<comment type="catalytic activity">
    <reaction evidence="5">
        <text>isopentenyl diphosphate + 2 oxidized [2Fe-2S]-[ferredoxin] + H2O = (2E)-4-hydroxy-3-methylbut-2-enyl diphosphate + 2 reduced [2Fe-2S]-[ferredoxin] + 2 H(+)</text>
        <dbReference type="Rhea" id="RHEA:24488"/>
        <dbReference type="Rhea" id="RHEA-COMP:10000"/>
        <dbReference type="Rhea" id="RHEA-COMP:10001"/>
        <dbReference type="ChEBI" id="CHEBI:15377"/>
        <dbReference type="ChEBI" id="CHEBI:15378"/>
        <dbReference type="ChEBI" id="CHEBI:33737"/>
        <dbReference type="ChEBI" id="CHEBI:33738"/>
        <dbReference type="ChEBI" id="CHEBI:128753"/>
        <dbReference type="ChEBI" id="CHEBI:128769"/>
        <dbReference type="EC" id="1.17.7.4"/>
    </reaction>
</comment>
<dbReference type="NCBIfam" id="TIGR00216">
    <property type="entry name" value="ispH_lytB"/>
    <property type="match status" value="1"/>
</dbReference>
<feature type="binding site" evidence="5">
    <location>
        <position position="31"/>
    </location>
    <ligand>
        <name>[4Fe-4S] cluster</name>
        <dbReference type="ChEBI" id="CHEBI:49883"/>
    </ligand>
</feature>
<feature type="binding site" evidence="5">
    <location>
        <position position="143"/>
    </location>
    <ligand>
        <name>isopentenyl diphosphate</name>
        <dbReference type="ChEBI" id="CHEBI:128769"/>
    </ligand>
</feature>
<reference evidence="6 7" key="1">
    <citation type="submission" date="2006-07" db="EMBL/GenBank/DDBJ databases">
        <title>Annotation of the draft genome assembly of Chlorobium ferroxidans DSM 13031.</title>
        <authorList>
            <consortium name="US DOE Joint Genome Institute (JGI-ORNL)"/>
            <person name="Larimer F."/>
            <person name="Land M."/>
            <person name="Hauser L."/>
        </authorList>
    </citation>
    <scope>NUCLEOTIDE SEQUENCE [LARGE SCALE GENOMIC DNA]</scope>
    <source>
        <strain evidence="6 7">DSM 13031</strain>
    </source>
</reference>
<feature type="binding site" evidence="5">
    <location>
        <position position="115"/>
    </location>
    <ligand>
        <name>[4Fe-4S] cluster</name>
        <dbReference type="ChEBI" id="CHEBI:49883"/>
    </ligand>
</feature>
<feature type="binding site" evidence="5">
    <location>
        <position position="317"/>
    </location>
    <ligand>
        <name>isopentenyl diphosphate</name>
        <dbReference type="ChEBI" id="CHEBI:128769"/>
    </ligand>
</feature>
<comment type="cofactor">
    <cofactor evidence="5">
        <name>[4Fe-4S] cluster</name>
        <dbReference type="ChEBI" id="CHEBI:49883"/>
    </cofactor>
    <text evidence="5">Binds 1 [4Fe-4S] cluster per subunit.</text>
</comment>
<feature type="binding site" evidence="5">
    <location>
        <position position="143"/>
    </location>
    <ligand>
        <name>dimethylallyl diphosphate</name>
        <dbReference type="ChEBI" id="CHEBI:57623"/>
    </ligand>
</feature>
<keyword evidence="7" id="KW-1185">Reference proteome</keyword>
<feature type="binding site" evidence="5">
    <location>
        <position position="93"/>
    </location>
    <ligand>
        <name>(2E)-4-hydroxy-3-methylbut-2-enyl diphosphate</name>
        <dbReference type="ChEBI" id="CHEBI:128753"/>
    </ligand>
</feature>
<comment type="pathway">
    <text evidence="5">Isoprenoid biosynthesis; dimethylallyl diphosphate biosynthesis; dimethylallyl diphosphate from (2E)-4-hydroxy-3-methylbutenyl diphosphate: step 1/1.</text>
</comment>
<feature type="binding site" evidence="5">
    <location>
        <position position="93"/>
    </location>
    <ligand>
        <name>dimethylallyl diphosphate</name>
        <dbReference type="ChEBI" id="CHEBI:57623"/>
    </ligand>
</feature>
<dbReference type="UniPathway" id="UPA00056">
    <property type="reaction ID" value="UER00097"/>
</dbReference>
<feature type="binding site" evidence="5">
    <location>
        <position position="268"/>
    </location>
    <ligand>
        <name>(2E)-4-hydroxy-3-methylbut-2-enyl diphosphate</name>
        <dbReference type="ChEBI" id="CHEBI:128753"/>
    </ligand>
</feature>
<accession>Q0YRX2</accession>
<dbReference type="GO" id="GO:0050992">
    <property type="term" value="P:dimethylallyl diphosphate biosynthetic process"/>
    <property type="evidence" value="ECO:0007669"/>
    <property type="project" value="UniProtKB-UniRule"/>
</dbReference>
<comment type="catalytic activity">
    <reaction evidence="5">
        <text>dimethylallyl diphosphate + 2 oxidized [2Fe-2S]-[ferredoxin] + H2O = (2E)-4-hydroxy-3-methylbut-2-enyl diphosphate + 2 reduced [2Fe-2S]-[ferredoxin] + 2 H(+)</text>
        <dbReference type="Rhea" id="RHEA:24825"/>
        <dbReference type="Rhea" id="RHEA-COMP:10000"/>
        <dbReference type="Rhea" id="RHEA-COMP:10001"/>
        <dbReference type="ChEBI" id="CHEBI:15377"/>
        <dbReference type="ChEBI" id="CHEBI:15378"/>
        <dbReference type="ChEBI" id="CHEBI:33737"/>
        <dbReference type="ChEBI" id="CHEBI:33738"/>
        <dbReference type="ChEBI" id="CHEBI:57623"/>
        <dbReference type="ChEBI" id="CHEBI:128753"/>
        <dbReference type="EC" id="1.17.7.4"/>
    </reaction>
</comment>
<feature type="binding site" evidence="5">
    <location>
        <position position="270"/>
    </location>
    <ligand>
        <name>isopentenyl diphosphate</name>
        <dbReference type="ChEBI" id="CHEBI:128769"/>
    </ligand>
</feature>
<feature type="binding site" evidence="5">
    <location>
        <position position="269"/>
    </location>
    <ligand>
        <name>isopentenyl diphosphate</name>
        <dbReference type="ChEBI" id="CHEBI:128769"/>
    </ligand>
</feature>
<feature type="binding site" evidence="5">
    <location>
        <position position="59"/>
    </location>
    <ligand>
        <name>(2E)-4-hydroxy-3-methylbut-2-enyl diphosphate</name>
        <dbReference type="ChEBI" id="CHEBI:128753"/>
    </ligand>
</feature>
<keyword evidence="3 5" id="KW-0408">Iron</keyword>
<feature type="binding site" evidence="5">
    <location>
        <position position="143"/>
    </location>
    <ligand>
        <name>(2E)-4-hydroxy-3-methylbut-2-enyl diphosphate</name>
        <dbReference type="ChEBI" id="CHEBI:128753"/>
    </ligand>
</feature>